<dbReference type="AlphaFoldDB" id="A0AAN6II39"/>
<proteinExistence type="predicted"/>
<organism evidence="1 2">
    <name type="scientific">Exophiala viscosa</name>
    <dbReference type="NCBI Taxonomy" id="2486360"/>
    <lineage>
        <taxon>Eukaryota</taxon>
        <taxon>Fungi</taxon>
        <taxon>Dikarya</taxon>
        <taxon>Ascomycota</taxon>
        <taxon>Pezizomycotina</taxon>
        <taxon>Eurotiomycetes</taxon>
        <taxon>Chaetothyriomycetidae</taxon>
        <taxon>Chaetothyriales</taxon>
        <taxon>Herpotrichiellaceae</taxon>
        <taxon>Exophiala</taxon>
    </lineage>
</organism>
<protein>
    <recommendedName>
        <fullName evidence="3">Fungal N-terminal domain-containing protein</fullName>
    </recommendedName>
</protein>
<sequence length="503" mass="55810">MAVVGEAASIAGLAALAGQAIQAASSLYSFIKAYKNIHPTIERVASILQALHTCLSDVRRIALHADDVHGHHHPEVAEIFSSIKCCYDLFDQIEQRLDPIKSRVRRTIGKKLKIAANAGYFPSIYQQLSMQHQRLSTLLITATWFTNIETLVAVGKLNITATEIQDVQIQSTRQIGSHLASMESLLHLEVAQNATSEYLLQQKLDAILRTTASGATQNQLAAIEARLASLQIQCLQSIDTAQSDSLASISSHNVQASDPHESIALDAFRSSPSPTIKETTESLMTVVDTALVLRVQRSQITYGLQPEEDTVFAALSIPQKKVVVQYLQCLRLVIWLLRKENYMMVASRQGPRPWPSRLLREASMSSSAELTHEIEVYNMRYQRPQPQPAPLKTWSLAWADMRAFIRMVCMMERKLECAITAIYDDLDKSYFTPRRKTGWDQCSGIKPNSLFGVLAVAAPTPYIEAAVLTRVWSIEKAINDTVPRLSANLLMVESVGASLLDSP</sequence>
<comment type="caution">
    <text evidence="1">The sequence shown here is derived from an EMBL/GenBank/DDBJ whole genome shotgun (WGS) entry which is preliminary data.</text>
</comment>
<keyword evidence="2" id="KW-1185">Reference proteome</keyword>
<evidence type="ECO:0008006" key="3">
    <source>
        <dbReference type="Google" id="ProtNLM"/>
    </source>
</evidence>
<gene>
    <name evidence="1" type="ORF">EDD36DRAFT_426064</name>
</gene>
<dbReference type="Proteomes" id="UP001203852">
    <property type="component" value="Unassembled WGS sequence"/>
</dbReference>
<reference evidence="1" key="1">
    <citation type="journal article" date="2022" name="bioRxiv">
        <title>Deciphering the potential niche of two novel black yeast fungi from a biological soil crust based on their genomes, phenotypes, and melanin regulation.</title>
        <authorList>
            <consortium name="DOE Joint Genome Institute"/>
            <person name="Carr E.C."/>
            <person name="Barton Q."/>
            <person name="Grambo S."/>
            <person name="Sullivan M."/>
            <person name="Renfro C.M."/>
            <person name="Kuo A."/>
            <person name="Pangilinan J."/>
            <person name="Lipzen A."/>
            <person name="Keymanesh K."/>
            <person name="Savage E."/>
            <person name="Barry K."/>
            <person name="Grigoriev I.V."/>
            <person name="Riekhof W.R."/>
            <person name="Harris S.S."/>
        </authorList>
    </citation>
    <scope>NUCLEOTIDE SEQUENCE</scope>
    <source>
        <strain evidence="1">JF 03-4F</strain>
    </source>
</reference>
<name>A0AAN6II39_9EURO</name>
<evidence type="ECO:0000313" key="2">
    <source>
        <dbReference type="Proteomes" id="UP001203852"/>
    </source>
</evidence>
<evidence type="ECO:0000313" key="1">
    <source>
        <dbReference type="EMBL" id="KAI1618293.1"/>
    </source>
</evidence>
<accession>A0AAN6II39</accession>
<dbReference type="EMBL" id="MU404350">
    <property type="protein sequence ID" value="KAI1618293.1"/>
    <property type="molecule type" value="Genomic_DNA"/>
</dbReference>